<dbReference type="PRINTS" id="PR00039">
    <property type="entry name" value="HTHLYSR"/>
</dbReference>
<dbReference type="EMBL" id="CAADIA010000006">
    <property type="protein sequence ID" value="VFR32308.1"/>
    <property type="molecule type" value="Genomic_DNA"/>
</dbReference>
<comment type="similarity">
    <text evidence="1">Belongs to the LysR transcriptional regulatory family.</text>
</comment>
<gene>
    <name evidence="6" type="ORF">ANK1_4131</name>
    <name evidence="7" type="ORF">ANK2_4132</name>
</gene>
<dbReference type="Gene3D" id="3.40.190.10">
    <property type="entry name" value="Periplasmic binding protein-like II"/>
    <property type="match status" value="2"/>
</dbReference>
<evidence type="ECO:0000256" key="3">
    <source>
        <dbReference type="ARBA" id="ARBA00023125"/>
    </source>
</evidence>
<keyword evidence="2" id="KW-0805">Transcription regulation</keyword>
<dbReference type="GO" id="GO:0032993">
    <property type="term" value="C:protein-DNA complex"/>
    <property type="evidence" value="ECO:0007669"/>
    <property type="project" value="TreeGrafter"/>
</dbReference>
<evidence type="ECO:0000256" key="1">
    <source>
        <dbReference type="ARBA" id="ARBA00009437"/>
    </source>
</evidence>
<dbReference type="PANTHER" id="PTHR30346">
    <property type="entry name" value="TRANSCRIPTIONAL DUAL REGULATOR HCAR-RELATED"/>
    <property type="match status" value="1"/>
</dbReference>
<keyword evidence="3" id="KW-0238">DNA-binding</keyword>
<feature type="domain" description="HTH lysR-type" evidence="5">
    <location>
        <begin position="1"/>
        <end position="53"/>
    </location>
</feature>
<keyword evidence="4" id="KW-0804">Transcription</keyword>
<dbReference type="PROSITE" id="PS50931">
    <property type="entry name" value="HTH_LYSR"/>
    <property type="match status" value="1"/>
</dbReference>
<dbReference type="InterPro" id="IPR000847">
    <property type="entry name" value="LysR_HTH_N"/>
</dbReference>
<sequence>MRYFIAVAEELHFYRAAERLHIDQSPLSRAIKELESELGTQLLIRDTRGTRLTWAGQVFLEDARRIINSVEQAKRNAAAAATGFRGTLRVALSDGISPTRLATLLAQCREEEPEVDIRLSEVSLSEQLKGLRDDLFDVGFARSNEVGDGMLAAVAWEDPIVLATPPRHPLLKHKQIPLAEALDFPLVLCDPVVFEGCHRQMERILRTVDIEPIVADYVSTQGVMVALVSAGYGVGFTCDVMANHAGIVSRPIAGDAYRLTTYLLRQDGNISPQLERFVERACANDSAGT</sequence>
<dbReference type="CDD" id="cd08414">
    <property type="entry name" value="PBP2_LTTR_aromatics_like"/>
    <property type="match status" value="1"/>
</dbReference>
<dbReference type="InterPro" id="IPR036390">
    <property type="entry name" value="WH_DNA-bd_sf"/>
</dbReference>
<evidence type="ECO:0000259" key="5">
    <source>
        <dbReference type="PROSITE" id="PS50931"/>
    </source>
</evidence>
<dbReference type="GO" id="GO:0003700">
    <property type="term" value="F:DNA-binding transcription factor activity"/>
    <property type="evidence" value="ECO:0007669"/>
    <property type="project" value="InterPro"/>
</dbReference>
<dbReference type="Pfam" id="PF00126">
    <property type="entry name" value="HTH_1"/>
    <property type="match status" value="1"/>
</dbReference>
<evidence type="ECO:0000256" key="2">
    <source>
        <dbReference type="ARBA" id="ARBA00023015"/>
    </source>
</evidence>
<accession>A0A484SGL4</accession>
<protein>
    <submittedName>
        <fullName evidence="7">Transcriptional regulator, LysR family</fullName>
    </submittedName>
</protein>
<evidence type="ECO:0000256" key="4">
    <source>
        <dbReference type="ARBA" id="ARBA00023163"/>
    </source>
</evidence>
<dbReference type="Pfam" id="PF03466">
    <property type="entry name" value="LysR_substrate"/>
    <property type="match status" value="1"/>
</dbReference>
<dbReference type="FunFam" id="1.10.10.10:FF:000001">
    <property type="entry name" value="LysR family transcriptional regulator"/>
    <property type="match status" value="1"/>
</dbReference>
<evidence type="ECO:0000313" key="7">
    <source>
        <dbReference type="EMBL" id="VFR61165.1"/>
    </source>
</evidence>
<dbReference type="AlphaFoldDB" id="A0A484SGL4"/>
<reference evidence="7" key="1">
    <citation type="submission" date="2019-03" db="EMBL/GenBank/DDBJ databases">
        <authorList>
            <person name="Danneels B."/>
        </authorList>
    </citation>
    <scope>NUCLEOTIDE SEQUENCE</scope>
</reference>
<dbReference type="SUPFAM" id="SSF46785">
    <property type="entry name" value="Winged helix' DNA-binding domain"/>
    <property type="match status" value="1"/>
</dbReference>
<dbReference type="InterPro" id="IPR005119">
    <property type="entry name" value="LysR_subst-bd"/>
</dbReference>
<dbReference type="InterPro" id="IPR036388">
    <property type="entry name" value="WH-like_DNA-bd_sf"/>
</dbReference>
<dbReference type="GO" id="GO:0003677">
    <property type="term" value="F:DNA binding"/>
    <property type="evidence" value="ECO:0007669"/>
    <property type="project" value="UniProtKB-KW"/>
</dbReference>
<dbReference type="EMBL" id="CAADIF010000005">
    <property type="protein sequence ID" value="VFR61165.1"/>
    <property type="molecule type" value="Genomic_DNA"/>
</dbReference>
<organism evidence="7">
    <name type="scientific">plant metagenome</name>
    <dbReference type="NCBI Taxonomy" id="1297885"/>
    <lineage>
        <taxon>unclassified sequences</taxon>
        <taxon>metagenomes</taxon>
        <taxon>organismal metagenomes</taxon>
    </lineage>
</organism>
<name>A0A484SGL4_9ZZZZ</name>
<dbReference type="SUPFAM" id="SSF53850">
    <property type="entry name" value="Periplasmic binding protein-like II"/>
    <property type="match status" value="1"/>
</dbReference>
<proteinExistence type="inferred from homology"/>
<dbReference type="Gene3D" id="1.10.10.10">
    <property type="entry name" value="Winged helix-like DNA-binding domain superfamily/Winged helix DNA-binding domain"/>
    <property type="match status" value="1"/>
</dbReference>
<evidence type="ECO:0000313" key="6">
    <source>
        <dbReference type="EMBL" id="VFR32308.1"/>
    </source>
</evidence>
<dbReference type="PANTHER" id="PTHR30346:SF0">
    <property type="entry name" value="HCA OPERON TRANSCRIPTIONAL ACTIVATOR HCAR"/>
    <property type="match status" value="1"/>
</dbReference>